<dbReference type="SMART" id="SM00478">
    <property type="entry name" value="ENDO3c"/>
    <property type="match status" value="1"/>
</dbReference>
<organism evidence="7 8">
    <name type="scientific">Parageobacillus caldoxylosilyticus NBRC 107762</name>
    <dbReference type="NCBI Taxonomy" id="1220594"/>
    <lineage>
        <taxon>Bacteria</taxon>
        <taxon>Bacillati</taxon>
        <taxon>Bacillota</taxon>
        <taxon>Bacilli</taxon>
        <taxon>Bacillales</taxon>
        <taxon>Anoxybacillaceae</taxon>
        <taxon>Saccharococcus</taxon>
    </lineage>
</organism>
<comment type="similarity">
    <text evidence="2">Belongs to the alkylbase DNA glycosidase AlkA family.</text>
</comment>
<comment type="catalytic activity">
    <reaction evidence="1">
        <text>Hydrolysis of alkylated DNA, releasing 3-methyladenine, 3-methylguanine, 7-methylguanine and 7-methyladenine.</text>
        <dbReference type="EC" id="3.2.2.21"/>
    </reaction>
</comment>
<dbReference type="Pfam" id="PF00730">
    <property type="entry name" value="HhH-GPD"/>
    <property type="match status" value="1"/>
</dbReference>
<dbReference type="PANTHER" id="PTHR43003:SF5">
    <property type="entry name" value="DNA-3-METHYLADENINE GLYCOSYLASE"/>
    <property type="match status" value="1"/>
</dbReference>
<keyword evidence="8" id="KW-1185">Reference proteome</keyword>
<dbReference type="InterPro" id="IPR011257">
    <property type="entry name" value="DNA_glycosylase"/>
</dbReference>
<evidence type="ECO:0000256" key="3">
    <source>
        <dbReference type="ARBA" id="ARBA00012000"/>
    </source>
</evidence>
<evidence type="ECO:0000256" key="4">
    <source>
        <dbReference type="ARBA" id="ARBA00022763"/>
    </source>
</evidence>
<comment type="caution">
    <text evidence="7">The sequence shown here is derived from an EMBL/GenBank/DDBJ whole genome shotgun (WGS) entry which is preliminary data.</text>
</comment>
<dbReference type="OrthoDB" id="9785929at2"/>
<dbReference type="Gene3D" id="1.10.340.30">
    <property type="entry name" value="Hypothetical protein, domain 2"/>
    <property type="match status" value="1"/>
</dbReference>
<dbReference type="Gene3D" id="1.10.1670.40">
    <property type="match status" value="1"/>
</dbReference>
<accession>A0A023DHX5</accession>
<feature type="domain" description="HhH-GPD" evidence="6">
    <location>
        <begin position="128"/>
        <end position="288"/>
    </location>
</feature>
<evidence type="ECO:0000256" key="1">
    <source>
        <dbReference type="ARBA" id="ARBA00000086"/>
    </source>
</evidence>
<dbReference type="GO" id="GO:0006307">
    <property type="term" value="P:DNA alkylation repair"/>
    <property type="evidence" value="ECO:0007669"/>
    <property type="project" value="TreeGrafter"/>
</dbReference>
<sequence>MWQQRVDVAPPYDFSHALKRLALDPLISVDIAKQKVVVPLYVQQIPIAVTVESIGTKEEPSFLVTAPYPERKKEIIERISHLFQWNTPLAPIHEHFQRTELQPLFTEYQGMPLILDFDLYFCLMKCLIHQQLNLKVAYRLTERFVKTFGTQIDGVWFYPRPEDIAALSYDELKQLQLSGRKAEYIVDTSRLIAEGKLSLEGLAHKSEAEVMEALLSIRGIGPWTVQNFLLFGLGKPNVFPKADIGLQRAIQRLFGLSEKPSAQQMEELSNRWEPYLSYASLYLWRSIE</sequence>
<gene>
    <name evidence="7" type="ORF">GCA01S_053_00120</name>
</gene>
<dbReference type="CDD" id="cd00056">
    <property type="entry name" value="ENDO3c"/>
    <property type="match status" value="1"/>
</dbReference>
<reference evidence="7 8" key="1">
    <citation type="submission" date="2014-04" db="EMBL/GenBank/DDBJ databases">
        <title>Whole genome shotgun sequence of Geobacillus caldoxylosilyticus NBRC 107762.</title>
        <authorList>
            <person name="Hosoyama A."/>
            <person name="Hosoyama Y."/>
            <person name="Katano-Makiyama Y."/>
            <person name="Tsuchikane K."/>
            <person name="Ohji S."/>
            <person name="Ichikawa N."/>
            <person name="Yamazoe A."/>
            <person name="Fujita N."/>
        </authorList>
    </citation>
    <scope>NUCLEOTIDE SEQUENCE [LARGE SCALE GENOMIC DNA]</scope>
    <source>
        <strain evidence="7 8">NBRC 107762</strain>
    </source>
</reference>
<keyword evidence="4" id="KW-0227">DNA damage</keyword>
<dbReference type="FunFam" id="1.10.340.30:FF:000004">
    <property type="entry name" value="DNA-3-methyladenine glycosylase II"/>
    <property type="match status" value="1"/>
</dbReference>
<evidence type="ECO:0000256" key="5">
    <source>
        <dbReference type="ARBA" id="ARBA00023204"/>
    </source>
</evidence>
<name>A0A023DHX5_9BACL</name>
<dbReference type="EC" id="3.2.2.21" evidence="3"/>
<dbReference type="GO" id="GO:0032131">
    <property type="term" value="F:alkylated DNA binding"/>
    <property type="evidence" value="ECO:0007669"/>
    <property type="project" value="TreeGrafter"/>
</dbReference>
<dbReference type="GO" id="GO:0008725">
    <property type="term" value="F:DNA-3-methyladenine glycosylase activity"/>
    <property type="evidence" value="ECO:0007669"/>
    <property type="project" value="TreeGrafter"/>
</dbReference>
<dbReference type="GO" id="GO:0006285">
    <property type="term" value="P:base-excision repair, AP site formation"/>
    <property type="evidence" value="ECO:0007669"/>
    <property type="project" value="TreeGrafter"/>
</dbReference>
<dbReference type="RefSeq" id="WP_042410842.1">
    <property type="nucleotide sequence ID" value="NZ_BAWO01000053.1"/>
</dbReference>
<proteinExistence type="inferred from homology"/>
<dbReference type="InterPro" id="IPR051912">
    <property type="entry name" value="Alkylbase_DNA_Glycosylase/TA"/>
</dbReference>
<evidence type="ECO:0000313" key="8">
    <source>
        <dbReference type="Proteomes" id="UP000023561"/>
    </source>
</evidence>
<keyword evidence="5" id="KW-0234">DNA repair</keyword>
<dbReference type="PANTHER" id="PTHR43003">
    <property type="entry name" value="DNA-3-METHYLADENINE GLYCOSYLASE"/>
    <property type="match status" value="1"/>
</dbReference>
<dbReference type="GO" id="GO:0032993">
    <property type="term" value="C:protein-DNA complex"/>
    <property type="evidence" value="ECO:0007669"/>
    <property type="project" value="TreeGrafter"/>
</dbReference>
<evidence type="ECO:0000256" key="2">
    <source>
        <dbReference type="ARBA" id="ARBA00010817"/>
    </source>
</evidence>
<dbReference type="SUPFAM" id="SSF48150">
    <property type="entry name" value="DNA-glycosylase"/>
    <property type="match status" value="1"/>
</dbReference>
<dbReference type="EMBL" id="BAWO01000053">
    <property type="protein sequence ID" value="GAJ40880.1"/>
    <property type="molecule type" value="Genomic_DNA"/>
</dbReference>
<dbReference type="GO" id="GO:0043916">
    <property type="term" value="F:DNA-7-methylguanine glycosylase activity"/>
    <property type="evidence" value="ECO:0007669"/>
    <property type="project" value="TreeGrafter"/>
</dbReference>
<evidence type="ECO:0000259" key="6">
    <source>
        <dbReference type="SMART" id="SM00478"/>
    </source>
</evidence>
<dbReference type="InterPro" id="IPR003265">
    <property type="entry name" value="HhH-GPD_domain"/>
</dbReference>
<dbReference type="GO" id="GO:0005737">
    <property type="term" value="C:cytoplasm"/>
    <property type="evidence" value="ECO:0007669"/>
    <property type="project" value="TreeGrafter"/>
</dbReference>
<dbReference type="AlphaFoldDB" id="A0A023DHX5"/>
<protein>
    <recommendedName>
        <fullName evidence="3">DNA-3-methyladenine glycosylase II</fullName>
        <ecNumber evidence="3">3.2.2.21</ecNumber>
    </recommendedName>
</protein>
<dbReference type="Proteomes" id="UP000023561">
    <property type="component" value="Unassembled WGS sequence"/>
</dbReference>
<evidence type="ECO:0000313" key="7">
    <source>
        <dbReference type="EMBL" id="GAJ40880.1"/>
    </source>
</evidence>